<comment type="caution">
    <text evidence="1">The sequence shown here is derived from an EMBL/GenBank/DDBJ whole genome shotgun (WGS) entry which is preliminary data.</text>
</comment>
<organism evidence="1 2">
    <name type="scientific">Persea americana</name>
    <name type="common">Avocado</name>
    <dbReference type="NCBI Taxonomy" id="3435"/>
    <lineage>
        <taxon>Eukaryota</taxon>
        <taxon>Viridiplantae</taxon>
        <taxon>Streptophyta</taxon>
        <taxon>Embryophyta</taxon>
        <taxon>Tracheophyta</taxon>
        <taxon>Spermatophyta</taxon>
        <taxon>Magnoliopsida</taxon>
        <taxon>Magnoliidae</taxon>
        <taxon>Laurales</taxon>
        <taxon>Lauraceae</taxon>
        <taxon>Persea</taxon>
    </lineage>
</organism>
<accession>A0ACC2MG39</accession>
<sequence length="547" mass="61594">MDEIDEATAPPKPEEEEKFRPHYPEKAEDEGFLTQQGLKKKLLRLGVGWLVPEPGDEITVHYRASVLGGLQFTSSKDKGEPLVMVIGQDSILKGCEEGLVTMRKGEISIFTVPPKIAHGVYDIFPSIPFGSNLQLEVELISWLKVVDVCGDGGIMKKILSTSDVLERAQKKDEVTVKYEVKLEDGTLVARTTEDGVEFLVNEGHLCPAIAKTVVTMRKGEKAIVRVEPKYAFGDQEAMRVVKKITNPVETFEKPNSGTVAQIRYVAKLVDGTIFDRKGYDGEEPFEFKVDEEQVINGLDLAVSTMKQGEVAQIIINHEYGFGSKKTVTDLAVVPPLSTLYYEVELVAFTKVKESWDMEPEEKIEYAAKRKQEGNAYFKDGKYQRASLRYEMAAKYVEFDNIFTKEQKMLGRFFKVTCNLNNAVCMLKLKEFREAAKLCSEVLKLESRNVKALFRRAQAYIETNDLDLAELDLKKALEMEPDNGEVNLQLARLKKLLSYYDKKESKLFVNMLGKLRISNLCSVIQFSCLPSAGLHRTGTFSITLDSPI</sequence>
<evidence type="ECO:0000313" key="2">
    <source>
        <dbReference type="Proteomes" id="UP001234297"/>
    </source>
</evidence>
<gene>
    <name evidence="1" type="ORF">MRB53_006474</name>
</gene>
<reference evidence="1 2" key="1">
    <citation type="journal article" date="2022" name="Hortic Res">
        <title>A haplotype resolved chromosomal level avocado genome allows analysis of novel avocado genes.</title>
        <authorList>
            <person name="Nath O."/>
            <person name="Fletcher S.J."/>
            <person name="Hayward A."/>
            <person name="Shaw L.M."/>
            <person name="Masouleh A.K."/>
            <person name="Furtado A."/>
            <person name="Henry R.J."/>
            <person name="Mitter N."/>
        </authorList>
    </citation>
    <scope>NUCLEOTIDE SEQUENCE [LARGE SCALE GENOMIC DNA]</scope>
    <source>
        <strain evidence="2">cv. Hass</strain>
    </source>
</reference>
<dbReference type="EMBL" id="CM056810">
    <property type="protein sequence ID" value="KAJ8644726.1"/>
    <property type="molecule type" value="Genomic_DNA"/>
</dbReference>
<evidence type="ECO:0000313" key="1">
    <source>
        <dbReference type="EMBL" id="KAJ8644726.1"/>
    </source>
</evidence>
<keyword evidence="2" id="KW-1185">Reference proteome</keyword>
<name>A0ACC2MG39_PERAE</name>
<protein>
    <submittedName>
        <fullName evidence="1">Uncharacterized protein</fullName>
    </submittedName>
</protein>
<proteinExistence type="predicted"/>
<dbReference type="Proteomes" id="UP001234297">
    <property type="component" value="Chromosome 2"/>
</dbReference>